<proteinExistence type="predicted"/>
<dbReference type="Proteomes" id="UP000008022">
    <property type="component" value="Unassembled WGS sequence"/>
</dbReference>
<reference evidence="2" key="2">
    <citation type="submission" date="2015-06" db="UniProtKB">
        <authorList>
            <consortium name="EnsemblPlants"/>
        </authorList>
    </citation>
    <scope>IDENTIFICATION</scope>
</reference>
<feature type="region of interest" description="Disordered" evidence="1">
    <location>
        <begin position="1"/>
        <end position="21"/>
    </location>
</feature>
<accession>A0A0E0R058</accession>
<keyword evidence="3" id="KW-1185">Reference proteome</keyword>
<dbReference type="HOGENOM" id="CLU_1790073_0_0_1"/>
<sequence length="145" mass="15909">MAGRSRKAAWPVRWSGSGSGAWSSSHGELLFLLGLRHGDLGVAIGGRPKGILGSPGRKLGGNGMKWSKWQNKCKPSLDSGILTTPFRGMALWRNPLLAVAKCPILATPGRRLGRTKGELERLSEVRVMSSWADLDYRAKWSEERR</sequence>
<dbReference type="AlphaFoldDB" id="A0A0E0R058"/>
<dbReference type="EnsemblPlants" id="ORUFI10G13290.1">
    <property type="protein sequence ID" value="ORUFI10G13290.1"/>
    <property type="gene ID" value="ORUFI10G13290"/>
</dbReference>
<evidence type="ECO:0000256" key="1">
    <source>
        <dbReference type="SAM" id="MobiDB-lite"/>
    </source>
</evidence>
<reference evidence="3" key="1">
    <citation type="submission" date="2013-06" db="EMBL/GenBank/DDBJ databases">
        <authorList>
            <person name="Zhao Q."/>
        </authorList>
    </citation>
    <scope>NUCLEOTIDE SEQUENCE</scope>
    <source>
        <strain evidence="3">cv. W1943</strain>
    </source>
</reference>
<evidence type="ECO:0000313" key="2">
    <source>
        <dbReference type="EnsemblPlants" id="ORUFI10G13290.1"/>
    </source>
</evidence>
<evidence type="ECO:0000313" key="3">
    <source>
        <dbReference type="Proteomes" id="UP000008022"/>
    </source>
</evidence>
<name>A0A0E0R058_ORYRU</name>
<dbReference type="Gramene" id="ORUFI10G13290.1">
    <property type="protein sequence ID" value="ORUFI10G13290.1"/>
    <property type="gene ID" value="ORUFI10G13290"/>
</dbReference>
<organism evidence="2 3">
    <name type="scientific">Oryza rufipogon</name>
    <name type="common">Brownbeard rice</name>
    <name type="synonym">Asian wild rice</name>
    <dbReference type="NCBI Taxonomy" id="4529"/>
    <lineage>
        <taxon>Eukaryota</taxon>
        <taxon>Viridiplantae</taxon>
        <taxon>Streptophyta</taxon>
        <taxon>Embryophyta</taxon>
        <taxon>Tracheophyta</taxon>
        <taxon>Spermatophyta</taxon>
        <taxon>Magnoliopsida</taxon>
        <taxon>Liliopsida</taxon>
        <taxon>Poales</taxon>
        <taxon>Poaceae</taxon>
        <taxon>BOP clade</taxon>
        <taxon>Oryzoideae</taxon>
        <taxon>Oryzeae</taxon>
        <taxon>Oryzinae</taxon>
        <taxon>Oryza</taxon>
    </lineage>
</organism>
<protein>
    <submittedName>
        <fullName evidence="2">Uncharacterized protein</fullName>
    </submittedName>
</protein>